<dbReference type="SUPFAM" id="SSF47413">
    <property type="entry name" value="lambda repressor-like DNA-binding domains"/>
    <property type="match status" value="1"/>
</dbReference>
<feature type="domain" description="HTH cro/C1-type" evidence="1">
    <location>
        <begin position="12"/>
        <end position="66"/>
    </location>
</feature>
<dbReference type="Pfam" id="PF01381">
    <property type="entry name" value="HTH_3"/>
    <property type="match status" value="1"/>
</dbReference>
<dbReference type="PROSITE" id="PS50943">
    <property type="entry name" value="HTH_CROC1"/>
    <property type="match status" value="1"/>
</dbReference>
<dbReference type="CDD" id="cd00093">
    <property type="entry name" value="HTH_XRE"/>
    <property type="match status" value="1"/>
</dbReference>
<keyword evidence="3" id="KW-1185">Reference proteome</keyword>
<comment type="caution">
    <text evidence="2">The sequence shown here is derived from an EMBL/GenBank/DDBJ whole genome shotgun (WGS) entry which is preliminary data.</text>
</comment>
<dbReference type="OrthoDB" id="3188736at2"/>
<dbReference type="EMBL" id="QGDQ01000024">
    <property type="protein sequence ID" value="PWJ49894.1"/>
    <property type="molecule type" value="Genomic_DNA"/>
</dbReference>
<dbReference type="InterPro" id="IPR001387">
    <property type="entry name" value="Cro/C1-type_HTH"/>
</dbReference>
<dbReference type="InterPro" id="IPR010982">
    <property type="entry name" value="Lambda_DNA-bd_dom_sf"/>
</dbReference>
<accession>A0A315ZZL4</accession>
<dbReference type="RefSeq" id="WP_109775735.1">
    <property type="nucleotide sequence ID" value="NZ_QGDQ01000024.1"/>
</dbReference>
<evidence type="ECO:0000313" key="3">
    <source>
        <dbReference type="Proteomes" id="UP000245469"/>
    </source>
</evidence>
<reference evidence="2 3" key="1">
    <citation type="submission" date="2018-03" db="EMBL/GenBank/DDBJ databases">
        <title>Genomic Encyclopedia of Archaeal and Bacterial Type Strains, Phase II (KMG-II): from individual species to whole genera.</title>
        <authorList>
            <person name="Goeker M."/>
        </authorList>
    </citation>
    <scope>NUCLEOTIDE SEQUENCE [LARGE SCALE GENOMIC DNA]</scope>
    <source>
        <strain evidence="2 3">DSM 44889</strain>
    </source>
</reference>
<dbReference type="SMART" id="SM00530">
    <property type="entry name" value="HTH_XRE"/>
    <property type="match status" value="1"/>
</dbReference>
<dbReference type="Gene3D" id="1.10.260.40">
    <property type="entry name" value="lambda repressor-like DNA-binding domains"/>
    <property type="match status" value="1"/>
</dbReference>
<evidence type="ECO:0000259" key="1">
    <source>
        <dbReference type="PROSITE" id="PS50943"/>
    </source>
</evidence>
<gene>
    <name evidence="2" type="ORF">BXY45_12460</name>
</gene>
<sequence length="114" mass="11685">MPLLRREIGDVLRSARQQQGRTLREVSGAARVSLGYLSEVERGQKEASSELLSSICEALAVPMSTVLRAVSDRVAAAEGVPVPAASAPVAAPAAVGDLGIPPVVITRDGLVSAA</sequence>
<dbReference type="GO" id="GO:0003677">
    <property type="term" value="F:DNA binding"/>
    <property type="evidence" value="ECO:0007669"/>
    <property type="project" value="InterPro"/>
</dbReference>
<evidence type="ECO:0000313" key="2">
    <source>
        <dbReference type="EMBL" id="PWJ49894.1"/>
    </source>
</evidence>
<proteinExistence type="predicted"/>
<name>A0A315ZZL4_9ACTN</name>
<protein>
    <submittedName>
        <fullName evidence="2">Helix-turn-helix protein</fullName>
    </submittedName>
</protein>
<dbReference type="AlphaFoldDB" id="A0A315ZZL4"/>
<dbReference type="Proteomes" id="UP000245469">
    <property type="component" value="Unassembled WGS sequence"/>
</dbReference>
<organism evidence="2 3">
    <name type="scientific">Quadrisphaera granulorum</name>
    <dbReference type="NCBI Taxonomy" id="317664"/>
    <lineage>
        <taxon>Bacteria</taxon>
        <taxon>Bacillati</taxon>
        <taxon>Actinomycetota</taxon>
        <taxon>Actinomycetes</taxon>
        <taxon>Kineosporiales</taxon>
        <taxon>Kineosporiaceae</taxon>
        <taxon>Quadrisphaera</taxon>
    </lineage>
</organism>